<protein>
    <submittedName>
        <fullName evidence="7">MFS transporter</fullName>
    </submittedName>
</protein>
<name>A0ABV5X221_9MICO</name>
<comment type="caution">
    <text evidence="7">The sequence shown here is derived from an EMBL/GenBank/DDBJ whole genome shotgun (WGS) entry which is preliminary data.</text>
</comment>
<dbReference type="EMBL" id="JBHMAU010000054">
    <property type="protein sequence ID" value="MFB9776481.1"/>
    <property type="molecule type" value="Genomic_DNA"/>
</dbReference>
<evidence type="ECO:0000313" key="8">
    <source>
        <dbReference type="Proteomes" id="UP001589707"/>
    </source>
</evidence>
<evidence type="ECO:0000256" key="5">
    <source>
        <dbReference type="ARBA" id="ARBA00023136"/>
    </source>
</evidence>
<evidence type="ECO:0000256" key="4">
    <source>
        <dbReference type="ARBA" id="ARBA00022989"/>
    </source>
</evidence>
<organism evidence="7 8">
    <name type="scientific">Brevibacterium otitidis</name>
    <dbReference type="NCBI Taxonomy" id="53364"/>
    <lineage>
        <taxon>Bacteria</taxon>
        <taxon>Bacillati</taxon>
        <taxon>Actinomycetota</taxon>
        <taxon>Actinomycetes</taxon>
        <taxon>Micrococcales</taxon>
        <taxon>Brevibacteriaceae</taxon>
        <taxon>Brevibacterium</taxon>
    </lineage>
</organism>
<feature type="transmembrane region" description="Helical" evidence="6">
    <location>
        <begin position="153"/>
        <end position="174"/>
    </location>
</feature>
<dbReference type="InterPro" id="IPR036259">
    <property type="entry name" value="MFS_trans_sf"/>
</dbReference>
<feature type="transmembrane region" description="Helical" evidence="6">
    <location>
        <begin position="55"/>
        <end position="78"/>
    </location>
</feature>
<sequence>MSNLGDGVQLAAIPLLALLADNSAISAGIVVIARVVPAMLLAGPIGVVVDYHNRFAVAIMANVIRVIALIAASLAWLFATDVELWHLIVLSLVLGGVEPLFETSVGAAIPQVVSGSALHKYNSVISFVQTFANGVVGPVLGASLFTLNANLPLLFNSALLVGASLTLLPFLAATPKPVDYQPGDTDDSDRWRKKVLAGLIIIRKNPLLVALLCLTAGWNLIGWMPEGPLAYYVTVEIGASDTAYSWILATTSIGSLVGASLAPLARTAKARVGVLVASTPIYGAAFVLIYFSPNIWVSALIFGLQGLPLMLWAITSTTLRQKLIDNRYLGRVNVVFYSTSIVLGPLGMALGSAFAEVSSARNIFLVAGSLLCALAAAILGWSISPGARATRRALAQALKD</sequence>
<feature type="transmembrane region" description="Helical" evidence="6">
    <location>
        <begin position="84"/>
        <end position="109"/>
    </location>
</feature>
<feature type="transmembrane region" description="Helical" evidence="6">
    <location>
        <begin position="121"/>
        <end position="147"/>
    </location>
</feature>
<dbReference type="Proteomes" id="UP001589707">
    <property type="component" value="Unassembled WGS sequence"/>
</dbReference>
<accession>A0ABV5X221</accession>
<gene>
    <name evidence="7" type="ORF">ACFFN1_08690</name>
</gene>
<dbReference type="InterPro" id="IPR011701">
    <property type="entry name" value="MFS"/>
</dbReference>
<dbReference type="RefSeq" id="WP_376840291.1">
    <property type="nucleotide sequence ID" value="NZ_JBHMAU010000054.1"/>
</dbReference>
<feature type="transmembrane region" description="Helical" evidence="6">
    <location>
        <begin position="243"/>
        <end position="265"/>
    </location>
</feature>
<evidence type="ECO:0000256" key="1">
    <source>
        <dbReference type="ARBA" id="ARBA00004651"/>
    </source>
</evidence>
<reference evidence="7 8" key="1">
    <citation type="submission" date="2024-09" db="EMBL/GenBank/DDBJ databases">
        <authorList>
            <person name="Sun Q."/>
            <person name="Mori K."/>
        </authorList>
    </citation>
    <scope>NUCLEOTIDE SEQUENCE [LARGE SCALE GENOMIC DNA]</scope>
    <source>
        <strain evidence="7 8">JCM 11683</strain>
    </source>
</reference>
<dbReference type="CDD" id="cd06173">
    <property type="entry name" value="MFS_MefA_like"/>
    <property type="match status" value="1"/>
</dbReference>
<feature type="transmembrane region" description="Helical" evidence="6">
    <location>
        <begin position="272"/>
        <end position="289"/>
    </location>
</feature>
<evidence type="ECO:0000256" key="3">
    <source>
        <dbReference type="ARBA" id="ARBA00022692"/>
    </source>
</evidence>
<dbReference type="Pfam" id="PF07690">
    <property type="entry name" value="MFS_1"/>
    <property type="match status" value="1"/>
</dbReference>
<proteinExistence type="predicted"/>
<keyword evidence="4 6" id="KW-1133">Transmembrane helix</keyword>
<evidence type="ECO:0000256" key="6">
    <source>
        <dbReference type="SAM" id="Phobius"/>
    </source>
</evidence>
<dbReference type="PANTHER" id="PTHR23513">
    <property type="entry name" value="INTEGRAL MEMBRANE EFFLUX PROTEIN-RELATED"/>
    <property type="match status" value="1"/>
</dbReference>
<evidence type="ECO:0000313" key="7">
    <source>
        <dbReference type="EMBL" id="MFB9776481.1"/>
    </source>
</evidence>
<keyword evidence="5 6" id="KW-0472">Membrane</keyword>
<keyword evidence="8" id="KW-1185">Reference proteome</keyword>
<feature type="transmembrane region" description="Helical" evidence="6">
    <location>
        <begin position="334"/>
        <end position="357"/>
    </location>
</feature>
<feature type="transmembrane region" description="Helical" evidence="6">
    <location>
        <begin position="195"/>
        <end position="223"/>
    </location>
</feature>
<dbReference type="SUPFAM" id="SSF103473">
    <property type="entry name" value="MFS general substrate transporter"/>
    <property type="match status" value="1"/>
</dbReference>
<dbReference type="PANTHER" id="PTHR23513:SF6">
    <property type="entry name" value="MAJOR FACILITATOR SUPERFAMILY ASSOCIATED DOMAIN-CONTAINING PROTEIN"/>
    <property type="match status" value="1"/>
</dbReference>
<feature type="transmembrane region" description="Helical" evidence="6">
    <location>
        <begin position="295"/>
        <end position="314"/>
    </location>
</feature>
<keyword evidence="3 6" id="KW-0812">Transmembrane</keyword>
<comment type="subcellular location">
    <subcellularLocation>
        <location evidence="1">Cell membrane</location>
        <topology evidence="1">Multi-pass membrane protein</topology>
    </subcellularLocation>
</comment>
<feature type="transmembrane region" description="Helical" evidence="6">
    <location>
        <begin position="24"/>
        <end position="43"/>
    </location>
</feature>
<feature type="transmembrane region" description="Helical" evidence="6">
    <location>
        <begin position="363"/>
        <end position="383"/>
    </location>
</feature>
<keyword evidence="2" id="KW-1003">Cell membrane</keyword>
<dbReference type="Gene3D" id="1.20.1250.20">
    <property type="entry name" value="MFS general substrate transporter like domains"/>
    <property type="match status" value="1"/>
</dbReference>
<evidence type="ECO:0000256" key="2">
    <source>
        <dbReference type="ARBA" id="ARBA00022475"/>
    </source>
</evidence>